<feature type="transmembrane region" description="Helical" evidence="1">
    <location>
        <begin position="20"/>
        <end position="40"/>
    </location>
</feature>
<reference evidence="2 3" key="1">
    <citation type="journal article" date="2021" name="Hortic Res">
        <title>Chromosome-scale assembly of the Dendrobium chrysotoxum genome enhances the understanding of orchid evolution.</title>
        <authorList>
            <person name="Zhang Y."/>
            <person name="Zhang G.Q."/>
            <person name="Zhang D."/>
            <person name="Liu X.D."/>
            <person name="Xu X.Y."/>
            <person name="Sun W.H."/>
            <person name="Yu X."/>
            <person name="Zhu X."/>
            <person name="Wang Z.W."/>
            <person name="Zhao X."/>
            <person name="Zhong W.Y."/>
            <person name="Chen H."/>
            <person name="Yin W.L."/>
            <person name="Huang T."/>
            <person name="Niu S.C."/>
            <person name="Liu Z.J."/>
        </authorList>
    </citation>
    <scope>NUCLEOTIDE SEQUENCE [LARGE SCALE GENOMIC DNA]</scope>
    <source>
        <strain evidence="2">Lindl</strain>
    </source>
</reference>
<sequence>MFDFACFTRGRLLNESQNAPSPPTMMVCLCLICFLAPLYVQKELKTKSTASRLQCFSSDRMQSGYRGLRPP</sequence>
<evidence type="ECO:0000313" key="2">
    <source>
        <dbReference type="EMBL" id="KAH0466180.1"/>
    </source>
</evidence>
<accession>A0AAV7HDF8</accession>
<comment type="caution">
    <text evidence="2">The sequence shown here is derived from an EMBL/GenBank/DDBJ whole genome shotgun (WGS) entry which is preliminary data.</text>
</comment>
<protein>
    <submittedName>
        <fullName evidence="2">Uncharacterized protein</fullName>
    </submittedName>
</protein>
<gene>
    <name evidence="2" type="ORF">IEQ34_006283</name>
</gene>
<proteinExistence type="predicted"/>
<dbReference type="EMBL" id="JAGFBR010000006">
    <property type="protein sequence ID" value="KAH0466180.1"/>
    <property type="molecule type" value="Genomic_DNA"/>
</dbReference>
<keyword evidence="1" id="KW-0472">Membrane</keyword>
<evidence type="ECO:0000256" key="1">
    <source>
        <dbReference type="SAM" id="Phobius"/>
    </source>
</evidence>
<keyword evidence="1" id="KW-1133">Transmembrane helix</keyword>
<keyword evidence="3" id="KW-1185">Reference proteome</keyword>
<keyword evidence="1" id="KW-0812">Transmembrane</keyword>
<dbReference type="Proteomes" id="UP000775213">
    <property type="component" value="Unassembled WGS sequence"/>
</dbReference>
<dbReference type="AlphaFoldDB" id="A0AAV7HDF8"/>
<name>A0AAV7HDF8_DENCH</name>
<evidence type="ECO:0000313" key="3">
    <source>
        <dbReference type="Proteomes" id="UP000775213"/>
    </source>
</evidence>
<organism evidence="2 3">
    <name type="scientific">Dendrobium chrysotoxum</name>
    <name type="common">Orchid</name>
    <dbReference type="NCBI Taxonomy" id="161865"/>
    <lineage>
        <taxon>Eukaryota</taxon>
        <taxon>Viridiplantae</taxon>
        <taxon>Streptophyta</taxon>
        <taxon>Embryophyta</taxon>
        <taxon>Tracheophyta</taxon>
        <taxon>Spermatophyta</taxon>
        <taxon>Magnoliopsida</taxon>
        <taxon>Liliopsida</taxon>
        <taxon>Asparagales</taxon>
        <taxon>Orchidaceae</taxon>
        <taxon>Epidendroideae</taxon>
        <taxon>Malaxideae</taxon>
        <taxon>Dendrobiinae</taxon>
        <taxon>Dendrobium</taxon>
    </lineage>
</organism>